<proteinExistence type="predicted"/>
<feature type="compositionally biased region" description="Basic and acidic residues" evidence="1">
    <location>
        <begin position="188"/>
        <end position="203"/>
    </location>
</feature>
<evidence type="ECO:0000256" key="1">
    <source>
        <dbReference type="SAM" id="MobiDB-lite"/>
    </source>
</evidence>
<feature type="compositionally biased region" description="Low complexity" evidence="1">
    <location>
        <begin position="168"/>
        <end position="178"/>
    </location>
</feature>
<reference evidence="2 3" key="1">
    <citation type="submission" date="2024-04" db="EMBL/GenBank/DDBJ databases">
        <title>Symmetric and asymmetric DNA N6-adenine methylation regulates different biological responses in Mucorales.</title>
        <authorList>
            <consortium name="Lawrence Berkeley National Laboratory"/>
            <person name="Lax C."/>
            <person name="Mondo S.J."/>
            <person name="Osorio-Concepcion M."/>
            <person name="Muszewska A."/>
            <person name="Corrochano-Luque M."/>
            <person name="Gutierrez G."/>
            <person name="Riley R."/>
            <person name="Lipzen A."/>
            <person name="Guo J."/>
            <person name="Hundley H."/>
            <person name="Amirebrahimi M."/>
            <person name="Ng V."/>
            <person name="Lorenzo-Gutierrez D."/>
            <person name="Binder U."/>
            <person name="Yang J."/>
            <person name="Song Y."/>
            <person name="Canovas D."/>
            <person name="Navarro E."/>
            <person name="Freitag M."/>
            <person name="Gabaldon T."/>
            <person name="Grigoriev I.V."/>
            <person name="Corrochano L.M."/>
            <person name="Nicolas F.E."/>
            <person name="Garre V."/>
        </authorList>
    </citation>
    <scope>NUCLEOTIDE SEQUENCE [LARGE SCALE GENOMIC DNA]</scope>
    <source>
        <strain evidence="2 3">L51</strain>
    </source>
</reference>
<evidence type="ECO:0000313" key="2">
    <source>
        <dbReference type="EMBL" id="KAL0079700.1"/>
    </source>
</evidence>
<accession>A0ABR3ATK0</accession>
<protein>
    <submittedName>
        <fullName evidence="2">Uncharacterized protein</fullName>
    </submittedName>
</protein>
<feature type="region of interest" description="Disordered" evidence="1">
    <location>
        <begin position="30"/>
        <end position="156"/>
    </location>
</feature>
<feature type="compositionally biased region" description="Basic and acidic residues" evidence="1">
    <location>
        <begin position="69"/>
        <end position="80"/>
    </location>
</feature>
<feature type="region of interest" description="Disordered" evidence="1">
    <location>
        <begin position="168"/>
        <end position="226"/>
    </location>
</feature>
<organism evidence="2 3">
    <name type="scientific">Phycomyces blakesleeanus</name>
    <dbReference type="NCBI Taxonomy" id="4837"/>
    <lineage>
        <taxon>Eukaryota</taxon>
        <taxon>Fungi</taxon>
        <taxon>Fungi incertae sedis</taxon>
        <taxon>Mucoromycota</taxon>
        <taxon>Mucoromycotina</taxon>
        <taxon>Mucoromycetes</taxon>
        <taxon>Mucorales</taxon>
        <taxon>Phycomycetaceae</taxon>
        <taxon>Phycomyces</taxon>
    </lineage>
</organism>
<feature type="compositionally biased region" description="Polar residues" evidence="1">
    <location>
        <begin position="100"/>
        <end position="123"/>
    </location>
</feature>
<feature type="region of interest" description="Disordered" evidence="1">
    <location>
        <begin position="265"/>
        <end position="288"/>
    </location>
</feature>
<feature type="region of interest" description="Disordered" evidence="1">
    <location>
        <begin position="311"/>
        <end position="342"/>
    </location>
</feature>
<evidence type="ECO:0000313" key="3">
    <source>
        <dbReference type="Proteomes" id="UP001448207"/>
    </source>
</evidence>
<dbReference type="Proteomes" id="UP001448207">
    <property type="component" value="Unassembled WGS sequence"/>
</dbReference>
<comment type="caution">
    <text evidence="2">The sequence shown here is derived from an EMBL/GenBank/DDBJ whole genome shotgun (WGS) entry which is preliminary data.</text>
</comment>
<feature type="compositionally biased region" description="Low complexity" evidence="1">
    <location>
        <begin position="136"/>
        <end position="156"/>
    </location>
</feature>
<feature type="compositionally biased region" description="Low complexity" evidence="1">
    <location>
        <begin position="39"/>
        <end position="58"/>
    </location>
</feature>
<gene>
    <name evidence="2" type="ORF">J3Q64DRAFT_1760913</name>
</gene>
<sequence length="437" mass="47638">MPPSVVTAGPLFNQMRRLDHTSLDLKNKIKNRVKTSTTHNPTTDSNINNNNTSHHNSSGRGRITVAGSDTRDTKDTKDFSKPSLLSPASTVTPAIIPANIRSSRPLQVQTHTQANKSPNSTHPPVQRRSKLPVLRSSSTPTHTPPKHTSSLNDLDNLLLPKPPLTLSTSISISTSTLPARPSTPSSRIGRDKGTGRIPVRAEPHTTTTTTNNNTNTNINTNTNTNSHMFTTNTTIGGGNPSIRKTSVRSLAKLRGGEEAVATATVPATSPRTLKKKRTPSDENLRTVGTFKSDGKKREEVGEANVLMSKNPTQTLLGPKGEEEEEEEKAPAPISMKEKRERQTKREEQVKFWRVREEREARETRLAARRRLINGSDTREARERASATAAISAAAAATTSAAASSCGTIERTSVSRLGIRKSVKFNLKKNKTIEIDLK</sequence>
<name>A0ABR3ATK0_PHYBL</name>
<feature type="compositionally biased region" description="Low complexity" evidence="1">
    <location>
        <begin position="205"/>
        <end position="225"/>
    </location>
</feature>
<dbReference type="EMBL" id="JBCLYO010000021">
    <property type="protein sequence ID" value="KAL0079700.1"/>
    <property type="molecule type" value="Genomic_DNA"/>
</dbReference>
<keyword evidence="3" id="KW-1185">Reference proteome</keyword>